<feature type="compositionally biased region" description="Basic and acidic residues" evidence="1">
    <location>
        <begin position="24"/>
        <end position="39"/>
    </location>
</feature>
<dbReference type="EMBL" id="MU865936">
    <property type="protein sequence ID" value="KAK4449649.1"/>
    <property type="molecule type" value="Genomic_DNA"/>
</dbReference>
<feature type="compositionally biased region" description="Polar residues" evidence="1">
    <location>
        <begin position="64"/>
        <end position="94"/>
    </location>
</feature>
<evidence type="ECO:0000313" key="2">
    <source>
        <dbReference type="EMBL" id="KAK4449649.1"/>
    </source>
</evidence>
<name>A0AAV9GNV6_9PEZI</name>
<organism evidence="2 3">
    <name type="scientific">Podospora aff. communis PSN243</name>
    <dbReference type="NCBI Taxonomy" id="3040156"/>
    <lineage>
        <taxon>Eukaryota</taxon>
        <taxon>Fungi</taxon>
        <taxon>Dikarya</taxon>
        <taxon>Ascomycota</taxon>
        <taxon>Pezizomycotina</taxon>
        <taxon>Sordariomycetes</taxon>
        <taxon>Sordariomycetidae</taxon>
        <taxon>Sordariales</taxon>
        <taxon>Podosporaceae</taxon>
        <taxon>Podospora</taxon>
    </lineage>
</organism>
<protein>
    <submittedName>
        <fullName evidence="2">Uncharacterized protein</fullName>
    </submittedName>
</protein>
<proteinExistence type="predicted"/>
<reference evidence="2" key="1">
    <citation type="journal article" date="2023" name="Mol. Phylogenet. Evol.">
        <title>Genome-scale phylogeny and comparative genomics of the fungal order Sordariales.</title>
        <authorList>
            <person name="Hensen N."/>
            <person name="Bonometti L."/>
            <person name="Westerberg I."/>
            <person name="Brannstrom I.O."/>
            <person name="Guillou S."/>
            <person name="Cros-Aarteil S."/>
            <person name="Calhoun S."/>
            <person name="Haridas S."/>
            <person name="Kuo A."/>
            <person name="Mondo S."/>
            <person name="Pangilinan J."/>
            <person name="Riley R."/>
            <person name="LaButti K."/>
            <person name="Andreopoulos B."/>
            <person name="Lipzen A."/>
            <person name="Chen C."/>
            <person name="Yan M."/>
            <person name="Daum C."/>
            <person name="Ng V."/>
            <person name="Clum A."/>
            <person name="Steindorff A."/>
            <person name="Ohm R.A."/>
            <person name="Martin F."/>
            <person name="Silar P."/>
            <person name="Natvig D.O."/>
            <person name="Lalanne C."/>
            <person name="Gautier V."/>
            <person name="Ament-Velasquez S.L."/>
            <person name="Kruys A."/>
            <person name="Hutchinson M.I."/>
            <person name="Powell A.J."/>
            <person name="Barry K."/>
            <person name="Miller A.N."/>
            <person name="Grigoriev I.V."/>
            <person name="Debuchy R."/>
            <person name="Gladieux P."/>
            <person name="Hiltunen Thoren M."/>
            <person name="Johannesson H."/>
        </authorList>
    </citation>
    <scope>NUCLEOTIDE SEQUENCE</scope>
    <source>
        <strain evidence="2">PSN243</strain>
    </source>
</reference>
<reference evidence="2" key="2">
    <citation type="submission" date="2023-05" db="EMBL/GenBank/DDBJ databases">
        <authorList>
            <consortium name="Lawrence Berkeley National Laboratory"/>
            <person name="Steindorff A."/>
            <person name="Hensen N."/>
            <person name="Bonometti L."/>
            <person name="Westerberg I."/>
            <person name="Brannstrom I.O."/>
            <person name="Guillou S."/>
            <person name="Cros-Aarteil S."/>
            <person name="Calhoun S."/>
            <person name="Haridas S."/>
            <person name="Kuo A."/>
            <person name="Mondo S."/>
            <person name="Pangilinan J."/>
            <person name="Riley R."/>
            <person name="Labutti K."/>
            <person name="Andreopoulos B."/>
            <person name="Lipzen A."/>
            <person name="Chen C."/>
            <person name="Yanf M."/>
            <person name="Daum C."/>
            <person name="Ng V."/>
            <person name="Clum A."/>
            <person name="Ohm R."/>
            <person name="Martin F."/>
            <person name="Silar P."/>
            <person name="Natvig D."/>
            <person name="Lalanne C."/>
            <person name="Gautier V."/>
            <person name="Ament-Velasquez S.L."/>
            <person name="Kruys A."/>
            <person name="Hutchinson M.I."/>
            <person name="Powell A.J."/>
            <person name="Barry K."/>
            <person name="Miller A.N."/>
            <person name="Grigoriev I.V."/>
            <person name="Debuchy R."/>
            <person name="Gladieux P."/>
            <person name="Thoren M.H."/>
            <person name="Johannesson H."/>
        </authorList>
    </citation>
    <scope>NUCLEOTIDE SEQUENCE</scope>
    <source>
        <strain evidence="2">PSN243</strain>
    </source>
</reference>
<gene>
    <name evidence="2" type="ORF">QBC34DRAFT_438085</name>
</gene>
<feature type="region of interest" description="Disordered" evidence="1">
    <location>
        <begin position="1"/>
        <end position="111"/>
    </location>
</feature>
<sequence length="288" mass="32294">MTFLRLIPYQTPDRKTKSAPVRTGCREHRTETRDARRSVQEWLANDHGAAHGSSNTDRGALDEATSSSFDGLGDSTPSHTTSSSRNVDFLSTTTSDRESSTAIPPSLPDDDLTHVKLPFRAALARLENAVKSTRDAESLHAYEIGVFAALKSMECHWSNLSAQHHISNSEKRIFRREAERLRELLSDVELETLENGDRVARRQDREDQAWVDLRASTKGMSEWEDEDVTRLTDSISQLSLSEPLEAAIKKKQAVRIYKQEKDSESEDSNGLPVLSARAPEVYGVLDER</sequence>
<comment type="caution">
    <text evidence="2">The sequence shown here is derived from an EMBL/GenBank/DDBJ whole genome shotgun (WGS) entry which is preliminary data.</text>
</comment>
<dbReference type="Proteomes" id="UP001321760">
    <property type="component" value="Unassembled WGS sequence"/>
</dbReference>
<accession>A0AAV9GNV6</accession>
<keyword evidence="3" id="KW-1185">Reference proteome</keyword>
<evidence type="ECO:0000256" key="1">
    <source>
        <dbReference type="SAM" id="MobiDB-lite"/>
    </source>
</evidence>
<dbReference type="AlphaFoldDB" id="A0AAV9GNV6"/>
<evidence type="ECO:0000313" key="3">
    <source>
        <dbReference type="Proteomes" id="UP001321760"/>
    </source>
</evidence>